<reference evidence="2 3" key="1">
    <citation type="submission" date="2015-03" db="EMBL/GenBank/DDBJ databases">
        <title>Genome sequence of Pseudoalteromonas aurantia.</title>
        <authorList>
            <person name="Xie B.-B."/>
            <person name="Rong J.-C."/>
            <person name="Qin Q.-L."/>
            <person name="Zhang Y.-Z."/>
        </authorList>
    </citation>
    <scope>NUCLEOTIDE SEQUENCE [LARGE SCALE GENOMIC DNA]</scope>
    <source>
        <strain evidence="2 3">208</strain>
    </source>
</reference>
<protein>
    <recommendedName>
        <fullName evidence="1">Methyltransferase type 11 domain-containing protein</fullName>
    </recommendedName>
</protein>
<evidence type="ECO:0000259" key="1">
    <source>
        <dbReference type="Pfam" id="PF08241"/>
    </source>
</evidence>
<dbReference type="Proteomes" id="UP000615755">
    <property type="component" value="Unassembled WGS sequence"/>
</dbReference>
<dbReference type="Gene3D" id="3.40.50.150">
    <property type="entry name" value="Vaccinia Virus protein VP39"/>
    <property type="match status" value="1"/>
</dbReference>
<dbReference type="EMBL" id="AQGV01000015">
    <property type="protein sequence ID" value="MBE0370444.1"/>
    <property type="molecule type" value="Genomic_DNA"/>
</dbReference>
<dbReference type="Pfam" id="PF08241">
    <property type="entry name" value="Methyltransf_11"/>
    <property type="match status" value="1"/>
</dbReference>
<dbReference type="RefSeq" id="WP_192509554.1">
    <property type="nucleotide sequence ID" value="NZ_AQGV01000015.1"/>
</dbReference>
<dbReference type="PANTHER" id="PTHR43591">
    <property type="entry name" value="METHYLTRANSFERASE"/>
    <property type="match status" value="1"/>
</dbReference>
<proteinExistence type="predicted"/>
<gene>
    <name evidence="2" type="ORF">PAUR_b0487</name>
</gene>
<dbReference type="SUPFAM" id="SSF53335">
    <property type="entry name" value="S-adenosyl-L-methionine-dependent methyltransferases"/>
    <property type="match status" value="1"/>
</dbReference>
<name>A0ABR9EJ38_9GAMM</name>
<dbReference type="InterPro" id="IPR013216">
    <property type="entry name" value="Methyltransf_11"/>
</dbReference>
<accession>A0ABR9EJ38</accession>
<dbReference type="CDD" id="cd02440">
    <property type="entry name" value="AdoMet_MTases"/>
    <property type="match status" value="1"/>
</dbReference>
<evidence type="ECO:0000313" key="3">
    <source>
        <dbReference type="Proteomes" id="UP000615755"/>
    </source>
</evidence>
<dbReference type="PANTHER" id="PTHR43591:SF24">
    <property type="entry name" value="2-METHOXY-6-POLYPRENYL-1,4-BENZOQUINOL METHYLASE, MITOCHONDRIAL"/>
    <property type="match status" value="1"/>
</dbReference>
<comment type="caution">
    <text evidence="2">The sequence shown here is derived from an EMBL/GenBank/DDBJ whole genome shotgun (WGS) entry which is preliminary data.</text>
</comment>
<evidence type="ECO:0000313" key="2">
    <source>
        <dbReference type="EMBL" id="MBE0370444.1"/>
    </source>
</evidence>
<organism evidence="2 3">
    <name type="scientific">Pseudoalteromonas aurantia 208</name>
    <dbReference type="NCBI Taxonomy" id="1314867"/>
    <lineage>
        <taxon>Bacteria</taxon>
        <taxon>Pseudomonadati</taxon>
        <taxon>Pseudomonadota</taxon>
        <taxon>Gammaproteobacteria</taxon>
        <taxon>Alteromonadales</taxon>
        <taxon>Pseudoalteromonadaceae</taxon>
        <taxon>Pseudoalteromonas</taxon>
    </lineage>
</organism>
<feature type="domain" description="Methyltransferase type 11" evidence="1">
    <location>
        <begin position="39"/>
        <end position="137"/>
    </location>
</feature>
<keyword evidence="3" id="KW-1185">Reference proteome</keyword>
<sequence length="197" mass="21732">MSHWNNEHALSYDEKWGELAFHTEIPTLAGVADNFRIAEIGCGGGYLSMCLAQSAEGVQVLALDPTDTMIERAKSRQKKSDLRFPQLQFIKAGAEELQVNTGSLDLVIAAFSIHHWQNAELALSLIFQGLKRGGRIWLCEDVNAPSSGDLMVDVNLKTFSGVKERLQSVGFESIVKNAHVSSEGEFLIIEALKRTDK</sequence>
<dbReference type="InterPro" id="IPR029063">
    <property type="entry name" value="SAM-dependent_MTases_sf"/>
</dbReference>